<proteinExistence type="predicted"/>
<reference evidence="1 2" key="1">
    <citation type="submission" date="2016-10" db="EMBL/GenBank/DDBJ databases">
        <authorList>
            <person name="de Groot N.N."/>
        </authorList>
    </citation>
    <scope>NUCLEOTIDE SEQUENCE [LARGE SCALE GENOMIC DNA]</scope>
    <source>
        <strain evidence="1 2">DSM 20678</strain>
    </source>
</reference>
<name>A0A1I5TC01_9FIRM</name>
<sequence length="223" mass="25802">MNRICILIMTLAIAAALVVAGMVRASFVDIQNMNLDDLLEYKVSGGGPLYEEDISFSKLVADSEVIVKVVASERKFLQGTSLTGVKVISVYKGDSDLANSTIYVFEPCYFDFEGRLFFAYGGYNFMKYGEEYILFLKKWPYMDYMRYNPFYRNKDIYMLSHNRGIDKYCTAGVLFDKVLSREQEYCYGQIAEYEVIAYSQEELNKYNKIKKQVLEQFLNSINN</sequence>
<keyword evidence="2" id="KW-1185">Reference proteome</keyword>
<evidence type="ECO:0000313" key="1">
    <source>
        <dbReference type="EMBL" id="SFP80589.1"/>
    </source>
</evidence>
<organism evidence="1 2">
    <name type="scientific">Caldicoprobacter faecalis</name>
    <dbReference type="NCBI Taxonomy" id="937334"/>
    <lineage>
        <taxon>Bacteria</taxon>
        <taxon>Bacillati</taxon>
        <taxon>Bacillota</taxon>
        <taxon>Clostridia</taxon>
        <taxon>Caldicoprobacterales</taxon>
        <taxon>Caldicoprobacteraceae</taxon>
        <taxon>Caldicoprobacter</taxon>
    </lineage>
</organism>
<evidence type="ECO:0000313" key="2">
    <source>
        <dbReference type="Proteomes" id="UP000198577"/>
    </source>
</evidence>
<protein>
    <submittedName>
        <fullName evidence="1">Uncharacterized protein</fullName>
    </submittedName>
</protein>
<dbReference type="STRING" id="937334.SAMN05444406_10452"/>
<dbReference type="OrthoDB" id="1715854at2"/>
<gene>
    <name evidence="1" type="ORF">SAMN05444406_10452</name>
</gene>
<accession>A0A1I5TC01</accession>
<dbReference type="EMBL" id="FOXR01000004">
    <property type="protein sequence ID" value="SFP80589.1"/>
    <property type="molecule type" value="Genomic_DNA"/>
</dbReference>
<dbReference type="Proteomes" id="UP000198577">
    <property type="component" value="Unassembled WGS sequence"/>
</dbReference>
<dbReference type="AlphaFoldDB" id="A0A1I5TC01"/>